<keyword evidence="2" id="KW-1185">Reference proteome</keyword>
<dbReference type="AlphaFoldDB" id="A0A5D2H648"/>
<gene>
    <name evidence="1" type="ORF">ES288_A03G191500v1</name>
</gene>
<protein>
    <submittedName>
        <fullName evidence="1">Uncharacterized protein</fullName>
    </submittedName>
</protein>
<evidence type="ECO:0000313" key="2">
    <source>
        <dbReference type="Proteomes" id="UP000323506"/>
    </source>
</evidence>
<name>A0A5D2H648_GOSDA</name>
<dbReference type="Proteomes" id="UP000323506">
    <property type="component" value="Chromosome A03"/>
</dbReference>
<accession>A0A5D2H648</accession>
<organism evidence="1 2">
    <name type="scientific">Gossypium darwinii</name>
    <name type="common">Darwin's cotton</name>
    <name type="synonym">Gossypium barbadense var. darwinii</name>
    <dbReference type="NCBI Taxonomy" id="34276"/>
    <lineage>
        <taxon>Eukaryota</taxon>
        <taxon>Viridiplantae</taxon>
        <taxon>Streptophyta</taxon>
        <taxon>Embryophyta</taxon>
        <taxon>Tracheophyta</taxon>
        <taxon>Spermatophyta</taxon>
        <taxon>Magnoliopsida</taxon>
        <taxon>eudicotyledons</taxon>
        <taxon>Gunneridae</taxon>
        <taxon>Pentapetalae</taxon>
        <taxon>rosids</taxon>
        <taxon>malvids</taxon>
        <taxon>Malvales</taxon>
        <taxon>Malvaceae</taxon>
        <taxon>Malvoideae</taxon>
        <taxon>Gossypium</taxon>
    </lineage>
</organism>
<proteinExistence type="predicted"/>
<reference evidence="1 2" key="1">
    <citation type="submission" date="2019-06" db="EMBL/GenBank/DDBJ databases">
        <title>WGS assembly of Gossypium darwinii.</title>
        <authorList>
            <person name="Chen Z.J."/>
            <person name="Sreedasyam A."/>
            <person name="Ando A."/>
            <person name="Song Q."/>
            <person name="De L."/>
            <person name="Hulse-Kemp A."/>
            <person name="Ding M."/>
            <person name="Ye W."/>
            <person name="Kirkbride R."/>
            <person name="Jenkins J."/>
            <person name="Plott C."/>
            <person name="Lovell J."/>
            <person name="Lin Y.-M."/>
            <person name="Vaughn R."/>
            <person name="Liu B."/>
            <person name="Li W."/>
            <person name="Simpson S."/>
            <person name="Scheffler B."/>
            <person name="Saski C."/>
            <person name="Grover C."/>
            <person name="Hu G."/>
            <person name="Conover J."/>
            <person name="Carlson J."/>
            <person name="Shu S."/>
            <person name="Boston L."/>
            <person name="Williams M."/>
            <person name="Peterson D."/>
            <person name="Mcgee K."/>
            <person name="Jones D."/>
            <person name="Wendel J."/>
            <person name="Stelly D."/>
            <person name="Grimwood J."/>
            <person name="Schmutz J."/>
        </authorList>
    </citation>
    <scope>NUCLEOTIDE SEQUENCE [LARGE SCALE GENOMIC DNA]</scope>
    <source>
        <strain evidence="1">1808015.09</strain>
    </source>
</reference>
<dbReference type="EMBL" id="CM017690">
    <property type="protein sequence ID" value="TYH25717.1"/>
    <property type="molecule type" value="Genomic_DNA"/>
</dbReference>
<evidence type="ECO:0000313" key="1">
    <source>
        <dbReference type="EMBL" id="TYH25717.1"/>
    </source>
</evidence>
<sequence>MIDVYFFPFKHSAEKGPSTAVDSSRGLFAVFTKSADFWFAITEMTRDSAIESMLIPHSGNVALD</sequence>